<evidence type="ECO:0000313" key="3">
    <source>
        <dbReference type="EMBL" id="PZA10153.1"/>
    </source>
</evidence>
<dbReference type="AlphaFoldDB" id="A0A323UD57"/>
<organism evidence="3 4">
    <name type="scientific">Rhodopseudomonas palustris</name>
    <dbReference type="NCBI Taxonomy" id="1076"/>
    <lineage>
        <taxon>Bacteria</taxon>
        <taxon>Pseudomonadati</taxon>
        <taxon>Pseudomonadota</taxon>
        <taxon>Alphaproteobacteria</taxon>
        <taxon>Hyphomicrobiales</taxon>
        <taxon>Nitrobacteraceae</taxon>
        <taxon>Rhodopseudomonas</taxon>
    </lineage>
</organism>
<evidence type="ECO:0000259" key="2">
    <source>
        <dbReference type="Pfam" id="PF01425"/>
    </source>
</evidence>
<dbReference type="InterPro" id="IPR000120">
    <property type="entry name" value="Amidase"/>
</dbReference>
<dbReference type="EMBL" id="QKQS01000025">
    <property type="protein sequence ID" value="PZA10153.1"/>
    <property type="molecule type" value="Genomic_DNA"/>
</dbReference>
<proteinExistence type="inferred from homology"/>
<dbReference type="Proteomes" id="UP000248134">
    <property type="component" value="Unassembled WGS sequence"/>
</dbReference>
<comment type="similarity">
    <text evidence="1">Belongs to the amidase family.</text>
</comment>
<evidence type="ECO:0000256" key="1">
    <source>
        <dbReference type="ARBA" id="ARBA00009199"/>
    </source>
</evidence>
<dbReference type="InterPro" id="IPR023631">
    <property type="entry name" value="Amidase_dom"/>
</dbReference>
<reference evidence="3 4" key="1">
    <citation type="submission" date="2018-06" db="EMBL/GenBank/DDBJ databases">
        <title>Draft Whole-Genome Sequence of the purple photosynthetic bacterium Rhodospeudomonas palustris XCP.</title>
        <authorList>
            <person name="Rayyan A."/>
            <person name="Meyer T.E."/>
            <person name="Kyndt J.A."/>
        </authorList>
    </citation>
    <scope>NUCLEOTIDE SEQUENCE [LARGE SCALE GENOMIC DNA]</scope>
    <source>
        <strain evidence="3 4">XCP</strain>
    </source>
</reference>
<dbReference type="Pfam" id="PF01425">
    <property type="entry name" value="Amidase"/>
    <property type="match status" value="1"/>
</dbReference>
<dbReference type="SUPFAM" id="SSF75304">
    <property type="entry name" value="Amidase signature (AS) enzymes"/>
    <property type="match status" value="1"/>
</dbReference>
<dbReference type="OrthoDB" id="9777859at2"/>
<dbReference type="GO" id="GO:0003824">
    <property type="term" value="F:catalytic activity"/>
    <property type="evidence" value="ECO:0007669"/>
    <property type="project" value="InterPro"/>
</dbReference>
<gene>
    <name evidence="3" type="ORF">DNX69_20270</name>
</gene>
<feature type="domain" description="Amidase" evidence="2">
    <location>
        <begin position="53"/>
        <end position="413"/>
    </location>
</feature>
<dbReference type="PANTHER" id="PTHR11895:SF151">
    <property type="entry name" value="GLUTAMYL-TRNA(GLN) AMIDOTRANSFERASE SUBUNIT A"/>
    <property type="match status" value="1"/>
</dbReference>
<dbReference type="Gene3D" id="3.90.1300.10">
    <property type="entry name" value="Amidase signature (AS) domain"/>
    <property type="match status" value="1"/>
</dbReference>
<dbReference type="PANTHER" id="PTHR11895">
    <property type="entry name" value="TRANSAMIDASE"/>
    <property type="match status" value="1"/>
</dbReference>
<name>A0A323UD57_RHOPL</name>
<dbReference type="InterPro" id="IPR036928">
    <property type="entry name" value="AS_sf"/>
</dbReference>
<dbReference type="RefSeq" id="WP_110787807.1">
    <property type="nucleotide sequence ID" value="NZ_QKQS01000025.1"/>
</dbReference>
<protein>
    <submittedName>
        <fullName evidence="3">Amidase</fullName>
    </submittedName>
</protein>
<sequence>MSYPLGLLAVHRAFREGTLSSVDYLATCTQRADEAEPWLKAFCYRPPADQITGGEGPLASIPIGVKDIIATAGIPTTNGSRVYADHVPDQDAPIVARIKQLGGIVFGKTVSTEFAWRSPGPTVNPHNPQHTPGGSSSGSAAAVAAGIVPLALGTQTVGSIVRPAAYCGVVGFKPSFGAIVRDGVHPLAQSLDHVGFLTRSVADAAFAFGLLADGADAAVAAQAVEGDVLPAMSSLRLGMVRPPIWDRVSAEQNQAFEAALEKLRRAGASVEPLALPERYWQGFEAAEIILAAEAAAIFDALVTQYPELTSPQLKELVAAGNAISAPRYIWARQLQASLQQELPQHLSGLDGILTVPAPGEAPEGLTYTGDASFCALWTMLGVPALTMPIGRSARGLPLGLQVIGGFGEDAKLLRTARVVEAQLAN</sequence>
<accession>A0A323UD57</accession>
<comment type="caution">
    <text evidence="3">The sequence shown here is derived from an EMBL/GenBank/DDBJ whole genome shotgun (WGS) entry which is preliminary data.</text>
</comment>
<evidence type="ECO:0000313" key="4">
    <source>
        <dbReference type="Proteomes" id="UP000248134"/>
    </source>
</evidence>